<reference evidence="2 3" key="1">
    <citation type="submission" date="2018-09" db="EMBL/GenBank/DDBJ databases">
        <title>Marinorhizobium profundi gen. nov., sp. nov., isolated from a deep-sea sediment sample from the New Britain Trench and proposal of Marinorhizobiaceae fam. nov. in the order Rhizobiales of the class Alphaproteobacteria.</title>
        <authorList>
            <person name="Cao J."/>
        </authorList>
    </citation>
    <scope>NUCLEOTIDE SEQUENCE [LARGE SCALE GENOMIC DNA]</scope>
    <source>
        <strain evidence="2 3">WS11</strain>
    </source>
</reference>
<keyword evidence="1" id="KW-1133">Transmembrane helix</keyword>
<evidence type="ECO:0000256" key="1">
    <source>
        <dbReference type="SAM" id="Phobius"/>
    </source>
</evidence>
<protein>
    <submittedName>
        <fullName evidence="2">Uncharacterized protein</fullName>
    </submittedName>
</protein>
<dbReference type="OrthoDB" id="8266027at2"/>
<feature type="transmembrane region" description="Helical" evidence="1">
    <location>
        <begin position="29"/>
        <end position="52"/>
    </location>
</feature>
<keyword evidence="3" id="KW-1185">Reference proteome</keyword>
<evidence type="ECO:0000313" key="2">
    <source>
        <dbReference type="EMBL" id="AZN73718.1"/>
    </source>
</evidence>
<dbReference type="KEGG" id="abaw:D5400_09670"/>
<gene>
    <name evidence="2" type="ORF">D5400_09670</name>
</gene>
<organism evidence="2 3">
    <name type="scientific">Georhizobium profundi</name>
    <dbReference type="NCBI Taxonomy" id="2341112"/>
    <lineage>
        <taxon>Bacteria</taxon>
        <taxon>Pseudomonadati</taxon>
        <taxon>Pseudomonadota</taxon>
        <taxon>Alphaproteobacteria</taxon>
        <taxon>Hyphomicrobiales</taxon>
        <taxon>Rhizobiaceae</taxon>
        <taxon>Georhizobium</taxon>
    </lineage>
</organism>
<keyword evidence="1" id="KW-0472">Membrane</keyword>
<evidence type="ECO:0000313" key="3">
    <source>
        <dbReference type="Proteomes" id="UP000268192"/>
    </source>
</evidence>
<proteinExistence type="predicted"/>
<accession>A0A3Q8XRQ9</accession>
<name>A0A3Q8XRQ9_9HYPH</name>
<dbReference type="AlphaFoldDB" id="A0A3Q8XRQ9"/>
<dbReference type="Proteomes" id="UP000268192">
    <property type="component" value="Chromosome"/>
</dbReference>
<keyword evidence="1" id="KW-0812">Transmembrane</keyword>
<dbReference type="EMBL" id="CP032509">
    <property type="protein sequence ID" value="AZN73718.1"/>
    <property type="molecule type" value="Genomic_DNA"/>
</dbReference>
<sequence length="65" mass="6532">MRIRWTLLAVTLAVGIGAALNWGWLTAVGLAPFLLGALPCATACALGLCVGVKPAPTPSAGKDSQ</sequence>